<evidence type="ECO:0000256" key="2">
    <source>
        <dbReference type="ARBA" id="ARBA00022777"/>
    </source>
</evidence>
<keyword evidence="5" id="KW-1133">Transmembrane helix</keyword>
<feature type="compositionally biased region" description="Acidic residues" evidence="4">
    <location>
        <begin position="390"/>
        <end position="415"/>
    </location>
</feature>
<evidence type="ECO:0000313" key="8">
    <source>
        <dbReference type="Proteomes" id="UP000828924"/>
    </source>
</evidence>
<dbReference type="Gene3D" id="1.20.5.1930">
    <property type="match status" value="1"/>
</dbReference>
<feature type="transmembrane region" description="Helical" evidence="5">
    <location>
        <begin position="114"/>
        <end position="132"/>
    </location>
</feature>
<dbReference type="Pfam" id="PF07730">
    <property type="entry name" value="HisKA_3"/>
    <property type="match status" value="1"/>
</dbReference>
<proteinExistence type="predicted"/>
<name>A0ABY3WXP6_9ACTN</name>
<feature type="transmembrane region" description="Helical" evidence="5">
    <location>
        <begin position="138"/>
        <end position="163"/>
    </location>
</feature>
<dbReference type="PANTHER" id="PTHR24421">
    <property type="entry name" value="NITRATE/NITRITE SENSOR PROTEIN NARX-RELATED"/>
    <property type="match status" value="1"/>
</dbReference>
<dbReference type="CDD" id="cd16917">
    <property type="entry name" value="HATPase_UhpB-NarQ-NarX-like"/>
    <property type="match status" value="1"/>
</dbReference>
<evidence type="ECO:0000256" key="3">
    <source>
        <dbReference type="ARBA" id="ARBA00023012"/>
    </source>
</evidence>
<evidence type="ECO:0000256" key="1">
    <source>
        <dbReference type="ARBA" id="ARBA00022679"/>
    </source>
</evidence>
<keyword evidence="2 7" id="KW-0418">Kinase</keyword>
<dbReference type="InterPro" id="IPR011712">
    <property type="entry name" value="Sig_transdc_His_kin_sub3_dim/P"/>
</dbReference>
<feature type="domain" description="Signal transduction histidine kinase subgroup 3 dimerisation and phosphoacceptor" evidence="6">
    <location>
        <begin position="184"/>
        <end position="250"/>
    </location>
</feature>
<dbReference type="GO" id="GO:0016301">
    <property type="term" value="F:kinase activity"/>
    <property type="evidence" value="ECO:0007669"/>
    <property type="project" value="UniProtKB-KW"/>
</dbReference>
<feature type="transmembrane region" description="Helical" evidence="5">
    <location>
        <begin position="29"/>
        <end position="48"/>
    </location>
</feature>
<sequence length="442" mass="45983">MWVAVVGLTLIMLTRPVRSGAPLGVAVAAPLLGTAVGVVCTPLVRHAMDAYLGQGTVPRRLLIWAAAVTAATVGTVLWLVASVPSERLLTMGLWPALVPFLTAHCLIVRLRTTVLVHAGLLAALGALIPLTGKSATQTLATVATVGFAVGWVAFTARISMWVLAVMWELREARDVQARLAVAEERLRFGRDLHDVLGRNLAVIALKSELAVQLARRGRPEAVDQMVEVQRTARESQREVRDVVRGYRAADLHTELEGAQGVLTAAGITCAIGSRGDAELGLPGEVQSALAWVVREATTNVLRHGEPTRCTIALAVSDGAAVLTVENDGVQSGSRGGGGGGGLSQGSGLAGLRERLAALGGTLDAGGAAGGCFRLTATVPVPAGRSQQELQDLEGPEDREAPEELEELEGPGDLEDRDGTGQGAVAGVEESREPGSPKGAARR</sequence>
<keyword evidence="5" id="KW-0472">Membrane</keyword>
<accession>A0ABY3WXP6</accession>
<keyword evidence="8" id="KW-1185">Reference proteome</keyword>
<dbReference type="EMBL" id="CP071872">
    <property type="protein sequence ID" value="UNM16885.1"/>
    <property type="molecule type" value="Genomic_DNA"/>
</dbReference>
<gene>
    <name evidence="7" type="ORF">J4032_35530</name>
</gene>
<protein>
    <submittedName>
        <fullName evidence="7">Sensor histidine kinase</fullName>
    </submittedName>
</protein>
<dbReference type="Proteomes" id="UP000828924">
    <property type="component" value="Chromosome"/>
</dbReference>
<feature type="region of interest" description="Disordered" evidence="4">
    <location>
        <begin position="382"/>
        <end position="442"/>
    </location>
</feature>
<dbReference type="Gene3D" id="3.30.565.10">
    <property type="entry name" value="Histidine kinase-like ATPase, C-terminal domain"/>
    <property type="match status" value="1"/>
</dbReference>
<dbReference type="PANTHER" id="PTHR24421:SF63">
    <property type="entry name" value="SENSOR HISTIDINE KINASE DESK"/>
    <property type="match status" value="1"/>
</dbReference>
<evidence type="ECO:0000259" key="6">
    <source>
        <dbReference type="Pfam" id="PF07730"/>
    </source>
</evidence>
<feature type="transmembrane region" description="Helical" evidence="5">
    <location>
        <begin position="60"/>
        <end position="81"/>
    </location>
</feature>
<evidence type="ECO:0000256" key="4">
    <source>
        <dbReference type="SAM" id="MobiDB-lite"/>
    </source>
</evidence>
<dbReference type="InterPro" id="IPR036890">
    <property type="entry name" value="HATPase_C_sf"/>
</dbReference>
<keyword evidence="1" id="KW-0808">Transferase</keyword>
<evidence type="ECO:0000256" key="5">
    <source>
        <dbReference type="SAM" id="Phobius"/>
    </source>
</evidence>
<keyword evidence="3" id="KW-0902">Two-component regulatory system</keyword>
<dbReference type="SUPFAM" id="SSF55874">
    <property type="entry name" value="ATPase domain of HSP90 chaperone/DNA topoisomerase II/histidine kinase"/>
    <property type="match status" value="1"/>
</dbReference>
<feature type="transmembrane region" description="Helical" evidence="5">
    <location>
        <begin position="87"/>
        <end position="107"/>
    </location>
</feature>
<organism evidence="7 8">
    <name type="scientific">Streptomyces formicae</name>
    <dbReference type="NCBI Taxonomy" id="1616117"/>
    <lineage>
        <taxon>Bacteria</taxon>
        <taxon>Bacillati</taxon>
        <taxon>Actinomycetota</taxon>
        <taxon>Actinomycetes</taxon>
        <taxon>Kitasatosporales</taxon>
        <taxon>Streptomycetaceae</taxon>
        <taxon>Streptomyces</taxon>
    </lineage>
</organism>
<evidence type="ECO:0000313" key="7">
    <source>
        <dbReference type="EMBL" id="UNM16885.1"/>
    </source>
</evidence>
<dbReference type="InterPro" id="IPR050482">
    <property type="entry name" value="Sensor_HK_TwoCompSys"/>
</dbReference>
<reference evidence="7 8" key="1">
    <citation type="submission" date="2021-03" db="EMBL/GenBank/DDBJ databases">
        <title>Complete genome of Streptomyces formicae strain 1H-GS9 (DSM 100524).</title>
        <authorList>
            <person name="Atanasov K.E."/>
            <person name="Altabella T."/>
            <person name="Ferrer A."/>
        </authorList>
    </citation>
    <scope>NUCLEOTIDE SEQUENCE [LARGE SCALE GENOMIC DNA]</scope>
    <source>
        <strain evidence="7 8">1H-GS9</strain>
    </source>
</reference>
<keyword evidence="5" id="KW-0812">Transmembrane</keyword>